<dbReference type="EMBL" id="MORL01000001">
    <property type="protein sequence ID" value="OIN61280.1"/>
    <property type="molecule type" value="Genomic_DNA"/>
</dbReference>
<comment type="caution">
    <text evidence="7">The sequence shown here is derived from an EMBL/GenBank/DDBJ whole genome shotgun (WGS) entry which is preliminary data.</text>
</comment>
<evidence type="ECO:0000313" key="7">
    <source>
        <dbReference type="EMBL" id="OIN61280.1"/>
    </source>
</evidence>
<feature type="domain" description="Glycosyltransferase 2-like" evidence="6">
    <location>
        <begin position="45"/>
        <end position="199"/>
    </location>
</feature>
<evidence type="ECO:0000256" key="5">
    <source>
        <dbReference type="ARBA" id="ARBA00023136"/>
    </source>
</evidence>
<protein>
    <recommendedName>
        <fullName evidence="6">Glycosyltransferase 2-like domain-containing protein</fullName>
    </recommendedName>
</protein>
<evidence type="ECO:0000256" key="2">
    <source>
        <dbReference type="ARBA" id="ARBA00022475"/>
    </source>
</evidence>
<dbReference type="SUPFAM" id="SSF53448">
    <property type="entry name" value="Nucleotide-diphospho-sugar transferases"/>
    <property type="match status" value="1"/>
</dbReference>
<organism evidence="7 8">
    <name type="scientific">Arsenicibacter rosenii</name>
    <dbReference type="NCBI Taxonomy" id="1750698"/>
    <lineage>
        <taxon>Bacteria</taxon>
        <taxon>Pseudomonadati</taxon>
        <taxon>Bacteroidota</taxon>
        <taxon>Cytophagia</taxon>
        <taxon>Cytophagales</taxon>
        <taxon>Spirosomataceae</taxon>
        <taxon>Arsenicibacter</taxon>
    </lineage>
</organism>
<keyword evidence="4" id="KW-0808">Transferase</keyword>
<dbReference type="AlphaFoldDB" id="A0A1S2VS13"/>
<dbReference type="PANTHER" id="PTHR43646:SF2">
    <property type="entry name" value="GLYCOSYLTRANSFERASE 2-LIKE DOMAIN-CONTAINING PROTEIN"/>
    <property type="match status" value="1"/>
</dbReference>
<keyword evidence="5" id="KW-0472">Membrane</keyword>
<evidence type="ECO:0000256" key="4">
    <source>
        <dbReference type="ARBA" id="ARBA00022679"/>
    </source>
</evidence>
<evidence type="ECO:0000259" key="6">
    <source>
        <dbReference type="Pfam" id="PF00535"/>
    </source>
</evidence>
<dbReference type="InterPro" id="IPR001173">
    <property type="entry name" value="Glyco_trans_2-like"/>
</dbReference>
<dbReference type="GO" id="GO:0016757">
    <property type="term" value="F:glycosyltransferase activity"/>
    <property type="evidence" value="ECO:0007669"/>
    <property type="project" value="UniProtKB-KW"/>
</dbReference>
<dbReference type="Pfam" id="PF00535">
    <property type="entry name" value="Glycos_transf_2"/>
    <property type="match status" value="1"/>
</dbReference>
<evidence type="ECO:0000256" key="3">
    <source>
        <dbReference type="ARBA" id="ARBA00022676"/>
    </source>
</evidence>
<keyword evidence="3" id="KW-0328">Glycosyltransferase</keyword>
<comment type="subcellular location">
    <subcellularLocation>
        <location evidence="1">Cell membrane</location>
    </subcellularLocation>
</comment>
<accession>A0A1S2VS13</accession>
<name>A0A1S2VS13_9BACT</name>
<evidence type="ECO:0000313" key="8">
    <source>
        <dbReference type="Proteomes" id="UP000181790"/>
    </source>
</evidence>
<evidence type="ECO:0000256" key="1">
    <source>
        <dbReference type="ARBA" id="ARBA00004236"/>
    </source>
</evidence>
<dbReference type="InterPro" id="IPR029044">
    <property type="entry name" value="Nucleotide-diphossugar_trans"/>
</dbReference>
<proteinExistence type="predicted"/>
<dbReference type="CDD" id="cd00761">
    <property type="entry name" value="Glyco_tranf_GTA_type"/>
    <property type="match status" value="1"/>
</dbReference>
<reference evidence="7 8" key="1">
    <citation type="submission" date="2016-10" db="EMBL/GenBank/DDBJ databases">
        <title>Arsenicibacter rosenii gen. nov., sp. nov., an efficient arsenic-methylating bacterium isolated from an arsenic-contaminated paddy soil.</title>
        <authorList>
            <person name="Huang K."/>
        </authorList>
    </citation>
    <scope>NUCLEOTIDE SEQUENCE [LARGE SCALE GENOMIC DNA]</scope>
    <source>
        <strain evidence="7 8">SM-1</strain>
    </source>
</reference>
<dbReference type="Proteomes" id="UP000181790">
    <property type="component" value="Unassembled WGS sequence"/>
</dbReference>
<dbReference type="PANTHER" id="PTHR43646">
    <property type="entry name" value="GLYCOSYLTRANSFERASE"/>
    <property type="match status" value="1"/>
</dbReference>
<dbReference type="GO" id="GO:0005886">
    <property type="term" value="C:plasma membrane"/>
    <property type="evidence" value="ECO:0007669"/>
    <property type="project" value="UniProtKB-SubCell"/>
</dbReference>
<gene>
    <name evidence="7" type="ORF">BLX24_01950</name>
</gene>
<dbReference type="Gene3D" id="3.90.550.10">
    <property type="entry name" value="Spore Coat Polysaccharide Biosynthesis Protein SpsA, Chain A"/>
    <property type="match status" value="1"/>
</dbReference>
<keyword evidence="2" id="KW-1003">Cell membrane</keyword>
<sequence length="301" mass="33086">MTFKGLPDWLKKHLYPYNPANLPQDRVEAIRQRMANQRTDQPDVSIVVPAYNEEANLLHTLSSLASQKTAYTVELLVVNNNSVDLTQAILDQCGVRSVLEKRPGVAYARQAGLEAARGRFVANADADCIYPAGWVEAMIRPLEKPEIACTYGLYSFLPGGHSSRLALMAYEKAAHLVNAIRNRNRAYLNVYGFNFAFRRADALAVGGFELDSGREGSVAELIAGGEAPPDSGRCEDGLMAMALEEAKKGRILRIANPAVRVWTSDRRLVADGSLGQAFSRRVRKSLQEMGFYLSSSKTTSS</sequence>
<keyword evidence="8" id="KW-1185">Reference proteome</keyword>